<feature type="region of interest" description="Disordered" evidence="5">
    <location>
        <begin position="1"/>
        <end position="24"/>
    </location>
</feature>
<keyword evidence="4 6" id="KW-0472">Membrane</keyword>
<feature type="transmembrane region" description="Helical" evidence="6">
    <location>
        <begin position="148"/>
        <end position="168"/>
    </location>
</feature>
<gene>
    <name evidence="7" type="ORF">WJX72_008458</name>
</gene>
<dbReference type="InterPro" id="IPR013714">
    <property type="entry name" value="Golgi_TVP15"/>
</dbReference>
<accession>A0AAW1P6X8</accession>
<protein>
    <recommendedName>
        <fullName evidence="9">Golgi apparatus membrane protein TVP15</fullName>
    </recommendedName>
</protein>
<name>A0AAW1P6X8_9CHLO</name>
<keyword evidence="3 6" id="KW-1133">Transmembrane helix</keyword>
<keyword evidence="2 6" id="KW-0812">Transmembrane</keyword>
<feature type="transmembrane region" description="Helical" evidence="6">
    <location>
        <begin position="109"/>
        <end position="128"/>
    </location>
</feature>
<dbReference type="Pfam" id="PF08507">
    <property type="entry name" value="COPI_assoc"/>
    <property type="match status" value="1"/>
</dbReference>
<evidence type="ECO:0000256" key="6">
    <source>
        <dbReference type="SAM" id="Phobius"/>
    </source>
</evidence>
<organism evidence="7 8">
    <name type="scientific">[Myrmecia] bisecta</name>
    <dbReference type="NCBI Taxonomy" id="41462"/>
    <lineage>
        <taxon>Eukaryota</taxon>
        <taxon>Viridiplantae</taxon>
        <taxon>Chlorophyta</taxon>
        <taxon>core chlorophytes</taxon>
        <taxon>Trebouxiophyceae</taxon>
        <taxon>Trebouxiales</taxon>
        <taxon>Trebouxiaceae</taxon>
        <taxon>Myrmecia</taxon>
    </lineage>
</organism>
<evidence type="ECO:0000256" key="1">
    <source>
        <dbReference type="ARBA" id="ARBA00004141"/>
    </source>
</evidence>
<dbReference type="EMBL" id="JALJOR010000011">
    <property type="protein sequence ID" value="KAK9809051.1"/>
    <property type="molecule type" value="Genomic_DNA"/>
</dbReference>
<dbReference type="AlphaFoldDB" id="A0AAW1P6X8"/>
<sequence>MGSDMEDGKAVLAGSSKPVDGMDKPRHVKRHTDCFLAFCRLLNFVTGICALLCIVAHAMALTLGPPVQSADGAIQQALRVYGILLGVVILFAEFEWERFLLNFRFLSSWLGRGSLQIFECVLTLEMATAQGDSDFHKSLQLYRTLSGVALLACSGIYIAGGICCFGALRRARNLRAKEAERVQNDLDALDRKRDELKALLGVYTRD</sequence>
<evidence type="ECO:0008006" key="9">
    <source>
        <dbReference type="Google" id="ProtNLM"/>
    </source>
</evidence>
<comment type="subcellular location">
    <subcellularLocation>
        <location evidence="1">Membrane</location>
        <topology evidence="1">Multi-pass membrane protein</topology>
    </subcellularLocation>
</comment>
<evidence type="ECO:0000256" key="5">
    <source>
        <dbReference type="SAM" id="MobiDB-lite"/>
    </source>
</evidence>
<feature type="transmembrane region" description="Helical" evidence="6">
    <location>
        <begin position="78"/>
        <end position="97"/>
    </location>
</feature>
<reference evidence="7 8" key="1">
    <citation type="journal article" date="2024" name="Nat. Commun.">
        <title>Phylogenomics reveals the evolutionary origins of lichenization in chlorophyte algae.</title>
        <authorList>
            <person name="Puginier C."/>
            <person name="Libourel C."/>
            <person name="Otte J."/>
            <person name="Skaloud P."/>
            <person name="Haon M."/>
            <person name="Grisel S."/>
            <person name="Petersen M."/>
            <person name="Berrin J.G."/>
            <person name="Delaux P.M."/>
            <person name="Dal Grande F."/>
            <person name="Keller J."/>
        </authorList>
    </citation>
    <scope>NUCLEOTIDE SEQUENCE [LARGE SCALE GENOMIC DNA]</scope>
    <source>
        <strain evidence="7 8">SAG 2043</strain>
    </source>
</reference>
<proteinExistence type="predicted"/>
<evidence type="ECO:0000313" key="7">
    <source>
        <dbReference type="EMBL" id="KAK9809051.1"/>
    </source>
</evidence>
<dbReference type="Proteomes" id="UP001489004">
    <property type="component" value="Unassembled WGS sequence"/>
</dbReference>
<evidence type="ECO:0000313" key="8">
    <source>
        <dbReference type="Proteomes" id="UP001489004"/>
    </source>
</evidence>
<evidence type="ECO:0000256" key="4">
    <source>
        <dbReference type="ARBA" id="ARBA00023136"/>
    </source>
</evidence>
<dbReference type="PANTHER" id="PTHR34965">
    <property type="entry name" value="OS07G0118300 PROTEIN"/>
    <property type="match status" value="1"/>
</dbReference>
<dbReference type="GO" id="GO:0016020">
    <property type="term" value="C:membrane"/>
    <property type="evidence" value="ECO:0007669"/>
    <property type="project" value="UniProtKB-SubCell"/>
</dbReference>
<feature type="transmembrane region" description="Helical" evidence="6">
    <location>
        <begin position="34"/>
        <end position="58"/>
    </location>
</feature>
<keyword evidence="8" id="KW-1185">Reference proteome</keyword>
<evidence type="ECO:0000256" key="3">
    <source>
        <dbReference type="ARBA" id="ARBA00022989"/>
    </source>
</evidence>
<evidence type="ECO:0000256" key="2">
    <source>
        <dbReference type="ARBA" id="ARBA00022692"/>
    </source>
</evidence>
<dbReference type="PANTHER" id="PTHR34965:SF1">
    <property type="entry name" value="OS07G0118300 PROTEIN"/>
    <property type="match status" value="1"/>
</dbReference>
<comment type="caution">
    <text evidence="7">The sequence shown here is derived from an EMBL/GenBank/DDBJ whole genome shotgun (WGS) entry which is preliminary data.</text>
</comment>